<comment type="caution">
    <text evidence="4">The sequence shown here is derived from an EMBL/GenBank/DDBJ whole genome shotgun (WGS) entry which is preliminary data.</text>
</comment>
<dbReference type="InterPro" id="IPR029058">
    <property type="entry name" value="AB_hydrolase_fold"/>
</dbReference>
<feature type="domain" description="AB hydrolase-1" evidence="3">
    <location>
        <begin position="48"/>
        <end position="289"/>
    </location>
</feature>
<evidence type="ECO:0000313" key="4">
    <source>
        <dbReference type="EMBL" id="NER15017.1"/>
    </source>
</evidence>
<dbReference type="InterPro" id="IPR000073">
    <property type="entry name" value="AB_hydrolase_1"/>
</dbReference>
<accession>A0A6P0UPX8</accession>
<dbReference type="InterPro" id="IPR050266">
    <property type="entry name" value="AB_hydrolase_sf"/>
</dbReference>
<dbReference type="AlphaFoldDB" id="A0A6P0UPX8"/>
<evidence type="ECO:0000256" key="1">
    <source>
        <dbReference type="ARBA" id="ARBA00010088"/>
    </source>
</evidence>
<dbReference type="GO" id="GO:0008233">
    <property type="term" value="F:peptidase activity"/>
    <property type="evidence" value="ECO:0007669"/>
    <property type="project" value="InterPro"/>
</dbReference>
<sequence length="307" mass="34134">MKFKFSSGIVVPIILGFLFPYQSFSQNGYNIVSEGNTIHFKTFGKGEPVLIINGGPGMNSEGFVSLAGEIGNSNMAIIYDQRGTGKSKIAKTDTSTLTMDLMVEDMEILRKHLKIDQWVILGHSFGGMLASYYSSKHPGNVKGLILSSSGGVDLSLLSTLNITSRLSSKERDSLNYWAGRIARGDTTYHALLQRGKYLAPAYLYDKSFVNAVAKRLTQGNSRINQLIWQDLRSMDFDCKEQLKNFSKPVLIIQGENDIIHKSVGELSHSVFKNSELVFLPDAAHYGWLEQPELYFGRIGAFLKSLEN</sequence>
<gene>
    <name evidence="4" type="ORF">GWK08_16295</name>
</gene>
<organism evidence="4 5">
    <name type="scientific">Leptobacterium flavescens</name>
    <dbReference type="NCBI Taxonomy" id="472055"/>
    <lineage>
        <taxon>Bacteria</taxon>
        <taxon>Pseudomonadati</taxon>
        <taxon>Bacteroidota</taxon>
        <taxon>Flavobacteriia</taxon>
        <taxon>Flavobacteriales</taxon>
        <taxon>Flavobacteriaceae</taxon>
        <taxon>Leptobacterium</taxon>
    </lineage>
</organism>
<dbReference type="Pfam" id="PF00561">
    <property type="entry name" value="Abhydrolase_1"/>
    <property type="match status" value="1"/>
</dbReference>
<reference evidence="4 5" key="1">
    <citation type="submission" date="2020-01" db="EMBL/GenBank/DDBJ databases">
        <title>Leptobacterium flavescens.</title>
        <authorList>
            <person name="Wang G."/>
        </authorList>
    </citation>
    <scope>NUCLEOTIDE SEQUENCE [LARGE SCALE GENOMIC DNA]</scope>
    <source>
        <strain evidence="4 5">KCTC 22160</strain>
    </source>
</reference>
<protein>
    <submittedName>
        <fullName evidence="4">Alpha/beta fold hydrolase</fullName>
    </submittedName>
</protein>
<evidence type="ECO:0000259" key="3">
    <source>
        <dbReference type="Pfam" id="PF00561"/>
    </source>
</evidence>
<evidence type="ECO:0000313" key="5">
    <source>
        <dbReference type="Proteomes" id="UP000468581"/>
    </source>
</evidence>
<dbReference type="RefSeq" id="WP_163608320.1">
    <property type="nucleotide sequence ID" value="NZ_JAABOO010000004.1"/>
</dbReference>
<dbReference type="PRINTS" id="PR00793">
    <property type="entry name" value="PROAMNOPTASE"/>
</dbReference>
<keyword evidence="2 4" id="KW-0378">Hydrolase</keyword>
<evidence type="ECO:0000256" key="2">
    <source>
        <dbReference type="ARBA" id="ARBA00022801"/>
    </source>
</evidence>
<dbReference type="SUPFAM" id="SSF53474">
    <property type="entry name" value="alpha/beta-Hydrolases"/>
    <property type="match status" value="1"/>
</dbReference>
<name>A0A6P0UPX8_9FLAO</name>
<comment type="similarity">
    <text evidence="1">Belongs to the peptidase S33 family.</text>
</comment>
<dbReference type="Proteomes" id="UP000468581">
    <property type="component" value="Unassembled WGS sequence"/>
</dbReference>
<dbReference type="EMBL" id="JAABOO010000004">
    <property type="protein sequence ID" value="NER15017.1"/>
    <property type="molecule type" value="Genomic_DNA"/>
</dbReference>
<proteinExistence type="inferred from homology"/>
<dbReference type="GO" id="GO:0006508">
    <property type="term" value="P:proteolysis"/>
    <property type="evidence" value="ECO:0007669"/>
    <property type="project" value="InterPro"/>
</dbReference>
<dbReference type="PANTHER" id="PTHR43798">
    <property type="entry name" value="MONOACYLGLYCEROL LIPASE"/>
    <property type="match status" value="1"/>
</dbReference>
<keyword evidence="5" id="KW-1185">Reference proteome</keyword>
<dbReference type="Gene3D" id="3.40.50.1820">
    <property type="entry name" value="alpha/beta hydrolase"/>
    <property type="match status" value="1"/>
</dbReference>
<dbReference type="InterPro" id="IPR002410">
    <property type="entry name" value="Peptidase_S33"/>
</dbReference>